<reference evidence="3" key="1">
    <citation type="journal article" date="2019" name="Int. J. Syst. Evol. Microbiol.">
        <title>The Global Catalogue of Microorganisms (GCM) 10K type strain sequencing project: providing services to taxonomists for standard genome sequencing and annotation.</title>
        <authorList>
            <consortium name="The Broad Institute Genomics Platform"/>
            <consortium name="The Broad Institute Genome Sequencing Center for Infectious Disease"/>
            <person name="Wu L."/>
            <person name="Ma J."/>
        </authorList>
    </citation>
    <scope>NUCLEOTIDE SEQUENCE [LARGE SCALE GENOMIC DNA]</scope>
    <source>
        <strain evidence="3">CGMCC 4.7152</strain>
    </source>
</reference>
<dbReference type="Proteomes" id="UP001595912">
    <property type="component" value="Unassembled WGS sequence"/>
</dbReference>
<dbReference type="RefSeq" id="WP_380126699.1">
    <property type="nucleotide sequence ID" value="NZ_JBHSIU010000091.1"/>
</dbReference>
<protein>
    <recommendedName>
        <fullName evidence="1">DUF7919 domain-containing protein</fullName>
    </recommendedName>
</protein>
<organism evidence="2 3">
    <name type="scientific">Dactylosporangium cerinum</name>
    <dbReference type="NCBI Taxonomy" id="1434730"/>
    <lineage>
        <taxon>Bacteria</taxon>
        <taxon>Bacillati</taxon>
        <taxon>Actinomycetota</taxon>
        <taxon>Actinomycetes</taxon>
        <taxon>Micromonosporales</taxon>
        <taxon>Micromonosporaceae</taxon>
        <taxon>Dactylosporangium</taxon>
    </lineage>
</organism>
<dbReference type="EMBL" id="JBHSIU010000091">
    <property type="protein sequence ID" value="MFC5006099.1"/>
    <property type="molecule type" value="Genomic_DNA"/>
</dbReference>
<dbReference type="InterPro" id="IPR057679">
    <property type="entry name" value="DUF7919"/>
</dbReference>
<sequence length="238" mass="27179">MTDLIGRLSHPTPYLASVTYFADLTPYAYSRDDHDFVRYEWGTLNYRPRYERLNVGWLDASQPFDTGPVPDGFASALLDVIGNPCVNETRGLHPCEFCPSDANIVADPRPDGRPWLAFRQIRVPARPGVMFAAPALIWHYVTAHDYRPPAEFVEAVQRYDAGWATEPSPWIPLDAERYVLSRDPRTVRILCGSCRRAFELYYTPVGAERSAPSLASQQLSQQCPDHDGKEWEFWDKLR</sequence>
<comment type="caution">
    <text evidence="2">The sequence shown here is derived from an EMBL/GenBank/DDBJ whole genome shotgun (WGS) entry which is preliminary data.</text>
</comment>
<gene>
    <name evidence="2" type="ORF">ACFPIJ_50810</name>
</gene>
<accession>A0ABV9WF34</accession>
<proteinExistence type="predicted"/>
<evidence type="ECO:0000313" key="2">
    <source>
        <dbReference type="EMBL" id="MFC5006099.1"/>
    </source>
</evidence>
<keyword evidence="3" id="KW-1185">Reference proteome</keyword>
<evidence type="ECO:0000313" key="3">
    <source>
        <dbReference type="Proteomes" id="UP001595912"/>
    </source>
</evidence>
<evidence type="ECO:0000259" key="1">
    <source>
        <dbReference type="Pfam" id="PF25535"/>
    </source>
</evidence>
<name>A0ABV9WF34_9ACTN</name>
<dbReference type="Pfam" id="PF25535">
    <property type="entry name" value="DUF7919"/>
    <property type="match status" value="1"/>
</dbReference>
<feature type="domain" description="DUF7919" evidence="1">
    <location>
        <begin position="19"/>
        <end position="156"/>
    </location>
</feature>